<evidence type="ECO:0000313" key="3">
    <source>
        <dbReference type="EMBL" id="KAH9527116.1"/>
    </source>
</evidence>
<feature type="transmembrane region" description="Helical" evidence="1">
    <location>
        <begin position="89"/>
        <end position="108"/>
    </location>
</feature>
<organism evidence="3 4">
    <name type="scientific">Dermatophagoides farinae</name>
    <name type="common">American house dust mite</name>
    <dbReference type="NCBI Taxonomy" id="6954"/>
    <lineage>
        <taxon>Eukaryota</taxon>
        <taxon>Metazoa</taxon>
        <taxon>Ecdysozoa</taxon>
        <taxon>Arthropoda</taxon>
        <taxon>Chelicerata</taxon>
        <taxon>Arachnida</taxon>
        <taxon>Acari</taxon>
        <taxon>Acariformes</taxon>
        <taxon>Sarcoptiformes</taxon>
        <taxon>Astigmata</taxon>
        <taxon>Psoroptidia</taxon>
        <taxon>Analgoidea</taxon>
        <taxon>Pyroglyphidae</taxon>
        <taxon>Dermatophagoidinae</taxon>
        <taxon>Dermatophagoides</taxon>
    </lineage>
</organism>
<dbReference type="Proteomes" id="UP000790347">
    <property type="component" value="Unassembled WGS sequence"/>
</dbReference>
<reference evidence="2" key="3">
    <citation type="journal article" date="2021" name="World Allergy Organ. J.">
        <title>Chromosome-level assembly of Dermatophagoides farinae genome and transcriptome reveals two novel allergens Der f 37 and Der f 39.</title>
        <authorList>
            <person name="Chen J."/>
            <person name="Cai Z."/>
            <person name="Fan D."/>
            <person name="Hu J."/>
            <person name="Hou Y."/>
            <person name="He Y."/>
            <person name="Zhang Z."/>
            <person name="Zhao Z."/>
            <person name="Gao P."/>
            <person name="Hu W."/>
            <person name="Sun J."/>
            <person name="Li J."/>
            <person name="Ji K."/>
        </authorList>
    </citation>
    <scope>NUCLEOTIDE SEQUENCE</scope>
    <source>
        <strain evidence="2">JKM2019</strain>
    </source>
</reference>
<name>A0A922I8X6_DERFA</name>
<gene>
    <name evidence="3" type="ORF">DERF_001159</name>
    <name evidence="2" type="ORF">HUG17_4393</name>
</gene>
<feature type="transmembrane region" description="Helical" evidence="1">
    <location>
        <begin position="114"/>
        <end position="134"/>
    </location>
</feature>
<keyword evidence="1" id="KW-0812">Transmembrane</keyword>
<reference evidence="2" key="2">
    <citation type="submission" date="2020-06" db="EMBL/GenBank/DDBJ databases">
        <authorList>
            <person name="Ji K."/>
            <person name="Li J."/>
        </authorList>
    </citation>
    <scope>NUCLEOTIDE SEQUENCE</scope>
    <source>
        <strain evidence="2">JKM2019</strain>
        <tissue evidence="2">Whole body</tissue>
    </source>
</reference>
<dbReference type="AlphaFoldDB" id="A0A922I8X6"/>
<keyword evidence="1" id="KW-1133">Transmembrane helix</keyword>
<dbReference type="Proteomes" id="UP000828236">
    <property type="component" value="Unassembled WGS sequence"/>
</dbReference>
<dbReference type="EMBL" id="ASGP02000001">
    <property type="protein sequence ID" value="KAH9527116.1"/>
    <property type="molecule type" value="Genomic_DNA"/>
</dbReference>
<feature type="transmembrane region" description="Helical" evidence="1">
    <location>
        <begin position="63"/>
        <end position="82"/>
    </location>
</feature>
<evidence type="ECO:0000256" key="1">
    <source>
        <dbReference type="SAM" id="Phobius"/>
    </source>
</evidence>
<evidence type="ECO:0000313" key="4">
    <source>
        <dbReference type="Proteomes" id="UP000790347"/>
    </source>
</evidence>
<evidence type="ECO:0000313" key="2">
    <source>
        <dbReference type="EMBL" id="KAH7641349.1"/>
    </source>
</evidence>
<accession>A0A922I8X6</accession>
<keyword evidence="1" id="KW-0472">Membrane</keyword>
<reference evidence="3" key="4">
    <citation type="journal article" date="2022" name="Res Sq">
        <title>Comparative Genomics Reveals Insights into the Divergent Evolution of Astigmatic Mites and Household Pest Adaptations.</title>
        <authorList>
            <person name="Xiong Q."/>
            <person name="Wan A.T.-Y."/>
            <person name="Liu X.-Y."/>
            <person name="Fung C.S.-H."/>
            <person name="Xiao X."/>
            <person name="Malainual N."/>
            <person name="Hou J."/>
            <person name="Wang L."/>
            <person name="Wang M."/>
            <person name="Yang K."/>
            <person name="Cui Y."/>
            <person name="Leung E."/>
            <person name="Nong W."/>
            <person name="Shin S.-K."/>
            <person name="Au S."/>
            <person name="Jeong K.Y."/>
            <person name="Chew F.T."/>
            <person name="Hui J."/>
            <person name="Leung T.F."/>
            <person name="Tungtrongchitr A."/>
            <person name="Zhong N."/>
            <person name="Liu Z."/>
            <person name="Tsui S."/>
        </authorList>
    </citation>
    <scope>NUCLEOTIDE SEQUENCE</scope>
    <source>
        <strain evidence="3">Derf</strain>
        <tissue evidence="3">Whole organism</tissue>
    </source>
</reference>
<protein>
    <submittedName>
        <fullName evidence="3">Uncharacterized protein</fullName>
    </submittedName>
</protein>
<sequence>MNYQQHDLRHTKRFQMKSLLLHILFPIRIIVCVTLAILSYCHWIDVANKADKGSDESRIAGKLLYITLFAIVIFLASLFGWFGVIRRNWSLAVAFNGTAMLIIMIDIYMTIFDIQFYLIALIITVLLLIVNIFLSIDLDGIRKQEDLIRRARIEEHNRRRKLAQMEQQQQYYKSLNLIPDSN</sequence>
<comment type="caution">
    <text evidence="3">The sequence shown here is derived from an EMBL/GenBank/DDBJ whole genome shotgun (WGS) entry which is preliminary data.</text>
</comment>
<reference evidence="3" key="1">
    <citation type="submission" date="2013-05" db="EMBL/GenBank/DDBJ databases">
        <authorList>
            <person name="Yim A.K.Y."/>
            <person name="Chan T.F."/>
            <person name="Ji K.M."/>
            <person name="Liu X.Y."/>
            <person name="Zhou J.W."/>
            <person name="Li R.Q."/>
            <person name="Yang K.Y."/>
            <person name="Li J."/>
            <person name="Li M."/>
            <person name="Law P.T.W."/>
            <person name="Wu Y.L."/>
            <person name="Cai Z.L."/>
            <person name="Qin H."/>
            <person name="Bao Y."/>
            <person name="Leung R.K.K."/>
            <person name="Ng P.K.S."/>
            <person name="Zou J."/>
            <person name="Zhong X.J."/>
            <person name="Ran P.X."/>
            <person name="Zhong N.S."/>
            <person name="Liu Z.G."/>
            <person name="Tsui S.K.W."/>
        </authorList>
    </citation>
    <scope>NUCLEOTIDE SEQUENCE</scope>
    <source>
        <strain evidence="3">Derf</strain>
        <tissue evidence="3">Whole organism</tissue>
    </source>
</reference>
<keyword evidence="4" id="KW-1185">Reference proteome</keyword>
<dbReference type="OrthoDB" id="10333631at2759"/>
<feature type="transmembrane region" description="Helical" evidence="1">
    <location>
        <begin position="20"/>
        <end position="43"/>
    </location>
</feature>
<dbReference type="EMBL" id="SDOV01000004">
    <property type="protein sequence ID" value="KAH7641349.1"/>
    <property type="molecule type" value="Genomic_DNA"/>
</dbReference>
<proteinExistence type="predicted"/>